<name>A0A1M4BLC5_9ACTN</name>
<dbReference type="AlphaFoldDB" id="A0A1M4BLC5"/>
<dbReference type="RefSeq" id="WP_311132671.1">
    <property type="nucleotide sequence ID" value="NZ_LT559121.1"/>
</dbReference>
<proteinExistence type="predicted"/>
<gene>
    <name evidence="1" type="ORF">BN4615_P11017</name>
</gene>
<accession>A0A1M4BLC5</accession>
<protein>
    <submittedName>
        <fullName evidence="1">Uncharacterized protein</fullName>
    </submittedName>
</protein>
<organism evidence="1">
    <name type="scientific">Nonomuraea gerenzanensis</name>
    <dbReference type="NCBI Taxonomy" id="93944"/>
    <lineage>
        <taxon>Bacteria</taxon>
        <taxon>Bacillati</taxon>
        <taxon>Actinomycetota</taxon>
        <taxon>Actinomycetes</taxon>
        <taxon>Streptosporangiales</taxon>
        <taxon>Streptosporangiaceae</taxon>
        <taxon>Nonomuraea</taxon>
    </lineage>
</organism>
<reference evidence="1" key="1">
    <citation type="submission" date="2016-04" db="EMBL/GenBank/DDBJ databases">
        <authorList>
            <person name="Evans L.H."/>
            <person name="Alamgir A."/>
            <person name="Owens N."/>
            <person name="Weber N.D."/>
            <person name="Virtaneva K."/>
            <person name="Barbian K."/>
            <person name="Babar A."/>
            <person name="Rosenke K."/>
        </authorList>
    </citation>
    <scope>NUCLEOTIDE SEQUENCE</scope>
    <source>
        <strain evidence="1">Nono1</strain>
    </source>
</reference>
<sequence length="226" mass="24122">MTATRPNPGTAMADAVLTGVPYAYYLRGERVTTTAFTTREPGLLIRSQALEQGGDALCWLIVHWQGEAIQGAHDYPSPWQALIAADQLGALGVDWRQTGQALKAAGPPPGLWDALLETPLIGDASAVLTAVTGDDEDRFDGYDQVMDLLAAGWRPEALTSRLVGPGVAVPLVRRLRPLLQALAPLDGRPPWCGRCLPVARQRVGERGWLAPCPRCHPAPNAGVVPA</sequence>
<evidence type="ECO:0000313" key="1">
    <source>
        <dbReference type="EMBL" id="SAP16354.1"/>
    </source>
</evidence>
<dbReference type="EMBL" id="LT559121">
    <property type="protein sequence ID" value="SAP16354.1"/>
    <property type="molecule type" value="Genomic_DNA"/>
</dbReference>